<dbReference type="Gene3D" id="3.40.720.10">
    <property type="entry name" value="Alkaline Phosphatase, subunit A"/>
    <property type="match status" value="1"/>
</dbReference>
<protein>
    <submittedName>
        <fullName evidence="3">Sulfatase-like hydrolase/transferase</fullName>
    </submittedName>
</protein>
<dbReference type="PANTHER" id="PTHR30443">
    <property type="entry name" value="INNER MEMBRANE PROTEIN"/>
    <property type="match status" value="1"/>
</dbReference>
<feature type="transmembrane region" description="Helical" evidence="1">
    <location>
        <begin position="138"/>
        <end position="158"/>
    </location>
</feature>
<evidence type="ECO:0000259" key="2">
    <source>
        <dbReference type="Pfam" id="PF00884"/>
    </source>
</evidence>
<gene>
    <name evidence="3" type="ORF">K0504_09795</name>
</gene>
<feature type="transmembrane region" description="Helical" evidence="1">
    <location>
        <begin position="30"/>
        <end position="47"/>
    </location>
</feature>
<dbReference type="InterPro" id="IPR017850">
    <property type="entry name" value="Alkaline_phosphatase_core_sf"/>
</dbReference>
<organism evidence="3 4">
    <name type="scientific">Neiella holothuriorum</name>
    <dbReference type="NCBI Taxonomy" id="2870530"/>
    <lineage>
        <taxon>Bacteria</taxon>
        <taxon>Pseudomonadati</taxon>
        <taxon>Pseudomonadota</taxon>
        <taxon>Gammaproteobacteria</taxon>
        <taxon>Alteromonadales</taxon>
        <taxon>Echinimonadaceae</taxon>
        <taxon>Neiella</taxon>
    </lineage>
</organism>
<sequence>MRFALRFCALIGAFGTMPLAVRLSGNTFQWTPYLIGITALIFAAQILPRRGRWILAFLSGLLLTAELGNITALGRPIFYDQVLAFIESPINTWHTSAPYLLWWMWPTMVIAIVALTAWFGVTFNWIREQRTDTRMRSTIFCSTLAVIATFAASSATLMDVTYSSFPLFKIPQSLKYKHSFVSAERQIPTAHVTASKAPNILWIIGEGMDKEAMSLYGSEFETTPHLEGLLRDRQGYYYRDVMAPGKFTVMSHYLLLNFTDPEHFSVSTPSVFGYMKSAGYQTSYLSSRSLRWGRLNQAVSSGVDKHIDVRALKPRSDLLAGVDDGQFIESVLLPHWNESIDAGPSFVVWQMNGSHLPYADKSPAEFKKFDDEYLNSVLYSDHNLAKLLSEIDDQTWIFFISDHGKKSMNADTNQVPMFIIPPADTQPDVREFLRLNQQAPIAGNDISLTLARLAGHTTVHELSLPYFSLHEELAAQGRSRYSCAWEGSFFLFIETSSCQKTVGRDPKS</sequence>
<dbReference type="InterPro" id="IPR000917">
    <property type="entry name" value="Sulfatase_N"/>
</dbReference>
<evidence type="ECO:0000313" key="4">
    <source>
        <dbReference type="Proteomes" id="UP001166251"/>
    </source>
</evidence>
<keyword evidence="1" id="KW-0472">Membrane</keyword>
<accession>A0ABS7EG58</accession>
<dbReference type="EMBL" id="JAHZSS010000010">
    <property type="protein sequence ID" value="MBW8191329.1"/>
    <property type="molecule type" value="Genomic_DNA"/>
</dbReference>
<reference evidence="3" key="1">
    <citation type="submission" date="2021-07" db="EMBL/GenBank/DDBJ databases">
        <title>Neiella marina sp. nov., isolated from the intestinal content of sea cucumber Apostichopus japonicus.</title>
        <authorList>
            <person name="Bai X."/>
        </authorList>
    </citation>
    <scope>NUCLEOTIDE SEQUENCE</scope>
    <source>
        <strain evidence="3">126</strain>
    </source>
</reference>
<feature type="domain" description="Sulfatase N-terminal" evidence="2">
    <location>
        <begin position="198"/>
        <end position="455"/>
    </location>
</feature>
<feature type="transmembrane region" description="Helical" evidence="1">
    <location>
        <begin position="54"/>
        <end position="79"/>
    </location>
</feature>
<feature type="transmembrane region" description="Helical" evidence="1">
    <location>
        <begin position="99"/>
        <end position="126"/>
    </location>
</feature>
<dbReference type="PANTHER" id="PTHR30443:SF2">
    <property type="entry name" value="PHOSPHOETHANOLAMINE TRANSFERASE EPTC"/>
    <property type="match status" value="1"/>
</dbReference>
<dbReference type="Proteomes" id="UP001166251">
    <property type="component" value="Unassembled WGS sequence"/>
</dbReference>
<dbReference type="SUPFAM" id="SSF53649">
    <property type="entry name" value="Alkaline phosphatase-like"/>
    <property type="match status" value="1"/>
</dbReference>
<evidence type="ECO:0000313" key="3">
    <source>
        <dbReference type="EMBL" id="MBW8191329.1"/>
    </source>
</evidence>
<keyword evidence="1" id="KW-0812">Transmembrane</keyword>
<dbReference type="RefSeq" id="WP_220104012.1">
    <property type="nucleotide sequence ID" value="NZ_JAHZSS010000010.1"/>
</dbReference>
<evidence type="ECO:0000256" key="1">
    <source>
        <dbReference type="SAM" id="Phobius"/>
    </source>
</evidence>
<dbReference type="Pfam" id="PF00884">
    <property type="entry name" value="Sulfatase"/>
    <property type="match status" value="1"/>
</dbReference>
<keyword evidence="4" id="KW-1185">Reference proteome</keyword>
<proteinExistence type="predicted"/>
<name>A0ABS7EG58_9GAMM</name>
<dbReference type="InterPro" id="IPR040423">
    <property type="entry name" value="PEA_transferase"/>
</dbReference>
<keyword evidence="1" id="KW-1133">Transmembrane helix</keyword>
<comment type="caution">
    <text evidence="3">The sequence shown here is derived from an EMBL/GenBank/DDBJ whole genome shotgun (WGS) entry which is preliminary data.</text>
</comment>